<reference evidence="2" key="1">
    <citation type="journal article" date="2022" name="bioRxiv">
        <title>Sequencing and chromosome-scale assembly of the giantPleurodeles waltlgenome.</title>
        <authorList>
            <person name="Brown T."/>
            <person name="Elewa A."/>
            <person name="Iarovenko S."/>
            <person name="Subramanian E."/>
            <person name="Araus A.J."/>
            <person name="Petzold A."/>
            <person name="Susuki M."/>
            <person name="Suzuki K.-i.T."/>
            <person name="Hayashi T."/>
            <person name="Toyoda A."/>
            <person name="Oliveira C."/>
            <person name="Osipova E."/>
            <person name="Leigh N.D."/>
            <person name="Simon A."/>
            <person name="Yun M.H."/>
        </authorList>
    </citation>
    <scope>NUCLEOTIDE SEQUENCE</scope>
    <source>
        <strain evidence="2">20211129_DDA</strain>
        <tissue evidence="2">Liver</tissue>
    </source>
</reference>
<keyword evidence="3" id="KW-1185">Reference proteome</keyword>
<evidence type="ECO:0000256" key="1">
    <source>
        <dbReference type="SAM" id="MobiDB-lite"/>
    </source>
</evidence>
<dbReference type="Proteomes" id="UP001066276">
    <property type="component" value="Chromosome 6"/>
</dbReference>
<comment type="caution">
    <text evidence="2">The sequence shown here is derived from an EMBL/GenBank/DDBJ whole genome shotgun (WGS) entry which is preliminary data.</text>
</comment>
<feature type="compositionally biased region" description="Basic and acidic residues" evidence="1">
    <location>
        <begin position="32"/>
        <end position="56"/>
    </location>
</feature>
<evidence type="ECO:0000313" key="3">
    <source>
        <dbReference type="Proteomes" id="UP001066276"/>
    </source>
</evidence>
<organism evidence="2 3">
    <name type="scientific">Pleurodeles waltl</name>
    <name type="common">Iberian ribbed newt</name>
    <dbReference type="NCBI Taxonomy" id="8319"/>
    <lineage>
        <taxon>Eukaryota</taxon>
        <taxon>Metazoa</taxon>
        <taxon>Chordata</taxon>
        <taxon>Craniata</taxon>
        <taxon>Vertebrata</taxon>
        <taxon>Euteleostomi</taxon>
        <taxon>Amphibia</taxon>
        <taxon>Batrachia</taxon>
        <taxon>Caudata</taxon>
        <taxon>Salamandroidea</taxon>
        <taxon>Salamandridae</taxon>
        <taxon>Pleurodelinae</taxon>
        <taxon>Pleurodeles</taxon>
    </lineage>
</organism>
<accession>A0AAV7R0Y7</accession>
<protein>
    <submittedName>
        <fullName evidence="2">Uncharacterized protein</fullName>
    </submittedName>
</protein>
<dbReference type="EMBL" id="JANPWB010000010">
    <property type="protein sequence ID" value="KAJ1144393.1"/>
    <property type="molecule type" value="Genomic_DNA"/>
</dbReference>
<feature type="region of interest" description="Disordered" evidence="1">
    <location>
        <begin position="23"/>
        <end position="77"/>
    </location>
</feature>
<sequence length="77" mass="8448">METVEAARSKAGLLIGRVRCRSQPVTVSGKGKKAETGDSGDKRRWERTEGRGGGEKRHSRRSNLNGNVKILDDQGQK</sequence>
<dbReference type="AlphaFoldDB" id="A0AAV7R0Y7"/>
<evidence type="ECO:0000313" key="2">
    <source>
        <dbReference type="EMBL" id="KAJ1144393.1"/>
    </source>
</evidence>
<name>A0AAV7R0Y7_PLEWA</name>
<proteinExistence type="predicted"/>
<gene>
    <name evidence="2" type="ORF">NDU88_010692</name>
</gene>